<keyword evidence="2" id="KW-1185">Reference proteome</keyword>
<comment type="caution">
    <text evidence="1">The sequence shown here is derived from an EMBL/GenBank/DDBJ whole genome shotgun (WGS) entry which is preliminary data.</text>
</comment>
<organism evidence="1 2">
    <name type="scientific">Paenibacillus nasutitermitis</name>
    <dbReference type="NCBI Taxonomy" id="1652958"/>
    <lineage>
        <taxon>Bacteria</taxon>
        <taxon>Bacillati</taxon>
        <taxon>Bacillota</taxon>
        <taxon>Bacilli</taxon>
        <taxon>Bacillales</taxon>
        <taxon>Paenibacillaceae</taxon>
        <taxon>Paenibacillus</taxon>
    </lineage>
</organism>
<evidence type="ECO:0000313" key="2">
    <source>
        <dbReference type="Proteomes" id="UP000612456"/>
    </source>
</evidence>
<reference evidence="1" key="1">
    <citation type="journal article" date="2014" name="Int. J. Syst. Evol. Microbiol.">
        <title>Complete genome sequence of Corynebacterium casei LMG S-19264T (=DSM 44701T), isolated from a smear-ripened cheese.</title>
        <authorList>
            <consortium name="US DOE Joint Genome Institute (JGI-PGF)"/>
            <person name="Walter F."/>
            <person name="Albersmeier A."/>
            <person name="Kalinowski J."/>
            <person name="Ruckert C."/>
        </authorList>
    </citation>
    <scope>NUCLEOTIDE SEQUENCE</scope>
    <source>
        <strain evidence="1">CGMCC 1.15178</strain>
    </source>
</reference>
<dbReference type="Proteomes" id="UP000612456">
    <property type="component" value="Unassembled WGS sequence"/>
</dbReference>
<dbReference type="AlphaFoldDB" id="A0A917E3G9"/>
<name>A0A917E3G9_9BACL</name>
<proteinExistence type="predicted"/>
<dbReference type="SUPFAM" id="SSF52540">
    <property type="entry name" value="P-loop containing nucleoside triphosphate hydrolases"/>
    <property type="match status" value="1"/>
</dbReference>
<dbReference type="RefSeq" id="WP_189000211.1">
    <property type="nucleotide sequence ID" value="NZ_BMHP01000013.1"/>
</dbReference>
<accession>A0A917E3G9</accession>
<dbReference type="InterPro" id="IPR027417">
    <property type="entry name" value="P-loop_NTPase"/>
</dbReference>
<dbReference type="EMBL" id="BMHP01000013">
    <property type="protein sequence ID" value="GGE00058.1"/>
    <property type="molecule type" value="Genomic_DNA"/>
</dbReference>
<sequence length="749" mass="87182">MKKSQNQSIGVAVIGKSASGKSAFIRSFSKYPEKINSVGKGQTTRSYSEYNFLVTDTDQPISVNIALMSERNFVQRRTAQVIEKLYAYMEPGLGRPLLTLDWMKEQIAEYLDDVKEVVIHSSDFFDIREFSFLSPLLTSTLDQLFVEACQIIVTLNDEDSKEDIHLLDIKRINEIKRRLKTSNAADDGDKTQSDAISTNKEREEEAIEMVWSQYFTTAYKYIMETIRSVYRGSAEIQNDIEDTTFSFDLADGSKTEFLELCLKVSQVENSTEKRSLSSIVNKTRITSVISKQYFEKLHSLNFKTILLVDTFGLDHAQAIDDRVLRERYHRIFNDDYPKLSVAFFVEPIRAGAANDFLKEIEVLYSQKPNIMTYIIASYVDEQNEETIIHNKDWLLLKEKNNDYPNFDGRVLETVFDSNRIANTLKRSGVPETLAYKRLEVMRKRFGLFCGNIQEISEHKHHVMTLMNEMNIVSITSVMTSIIDKEHLGNGYININALQENLKNKEQIIPFAKIMIAKATERFKELFSDVGPRTKGKLRQNLGSKILGFNGSTADVTWYRVFSDAYNHTFTKRVNIDGKSTMLSEVFRLEGNEKIAFDELMTGFYKYLYNVKYMGDVLPLWQHEINWIDYATETEQKDCMWGILLKCIPEDEFTAADRYPRVVDWLIHMHDFKMKCNENFYEDWSEIFSNRMNKALIDQCRNHNIKVAANKAKRSQSSYLQEKETLYLDYKHNYDSRMEKPEFYRLINET</sequence>
<protein>
    <submittedName>
        <fullName evidence="1">Uncharacterized protein</fullName>
    </submittedName>
</protein>
<evidence type="ECO:0000313" key="1">
    <source>
        <dbReference type="EMBL" id="GGE00058.1"/>
    </source>
</evidence>
<reference evidence="1" key="2">
    <citation type="submission" date="2020-09" db="EMBL/GenBank/DDBJ databases">
        <authorList>
            <person name="Sun Q."/>
            <person name="Zhou Y."/>
        </authorList>
    </citation>
    <scope>NUCLEOTIDE SEQUENCE</scope>
    <source>
        <strain evidence="1">CGMCC 1.15178</strain>
    </source>
</reference>
<gene>
    <name evidence="1" type="ORF">GCM10010911_68770</name>
</gene>